<dbReference type="EMBL" id="POTC01000012">
    <property type="protein sequence ID" value="POF63058.1"/>
    <property type="molecule type" value="Genomic_DNA"/>
</dbReference>
<name>A0A2S3W2M6_9PROT</name>
<proteinExistence type="predicted"/>
<evidence type="ECO:0000256" key="1">
    <source>
        <dbReference type="SAM" id="Phobius"/>
    </source>
</evidence>
<evidence type="ECO:0000313" key="2">
    <source>
        <dbReference type="EMBL" id="POF63058.1"/>
    </source>
</evidence>
<keyword evidence="1" id="KW-0812">Transmembrane</keyword>
<dbReference type="Proteomes" id="UP000237344">
    <property type="component" value="Unassembled WGS sequence"/>
</dbReference>
<organism evidence="2 3">
    <name type="scientific">Novacetimonas maltaceti</name>
    <dbReference type="NCBI Taxonomy" id="1203393"/>
    <lineage>
        <taxon>Bacteria</taxon>
        <taxon>Pseudomonadati</taxon>
        <taxon>Pseudomonadota</taxon>
        <taxon>Alphaproteobacteria</taxon>
        <taxon>Acetobacterales</taxon>
        <taxon>Acetobacteraceae</taxon>
        <taxon>Novacetimonas</taxon>
    </lineage>
</organism>
<gene>
    <name evidence="2" type="ORF">KMAL_12960</name>
</gene>
<protein>
    <submittedName>
        <fullName evidence="2">Uncharacterized protein</fullName>
    </submittedName>
</protein>
<comment type="caution">
    <text evidence="2">The sequence shown here is derived from an EMBL/GenBank/DDBJ whole genome shotgun (WGS) entry which is preliminary data.</text>
</comment>
<keyword evidence="3" id="KW-1185">Reference proteome</keyword>
<keyword evidence="1" id="KW-1133">Transmembrane helix</keyword>
<dbReference type="AlphaFoldDB" id="A0A2S3W2M6"/>
<reference evidence="2 3" key="1">
    <citation type="submission" date="2018-01" db="EMBL/GenBank/DDBJ databases">
        <title>Draft Genome Sequence of Komagataeibacter maltaceti LMG 1529, a Vinegar Producing Acetic Acid Bacterium Isolated from Malt Vinegar Brewery Acetifiers.</title>
        <authorList>
            <person name="Zhang Q."/>
            <person name="Hollensteiner J."/>
            <person name="Poehlein A."/>
            <person name="Daniel R."/>
        </authorList>
    </citation>
    <scope>NUCLEOTIDE SEQUENCE [LARGE SCALE GENOMIC DNA]</scope>
    <source>
        <strain evidence="2 3">LMG 1529</strain>
    </source>
</reference>
<evidence type="ECO:0000313" key="3">
    <source>
        <dbReference type="Proteomes" id="UP000237344"/>
    </source>
</evidence>
<keyword evidence="1" id="KW-0472">Membrane</keyword>
<accession>A0A2S3W2M6</accession>
<dbReference type="RefSeq" id="WP_110094926.1">
    <property type="nucleotide sequence ID" value="NZ_NKUE01000012.1"/>
</dbReference>
<dbReference type="OrthoDB" id="7280426at2"/>
<feature type="transmembrane region" description="Helical" evidence="1">
    <location>
        <begin position="110"/>
        <end position="129"/>
    </location>
</feature>
<sequence length="130" mass="15080">MTSFQGDTTGLIRFPRKAILSPVEASQYLGINKYLLFVMRILRCGPKTISINRETLYKEDELGAFRLFLMESVGICENNGLYREKDKRAFREFHDPLISLLSRNVIKRKMVLVTLWSMVLFGLSINLILF</sequence>